<name>A0ABQ9GFW4_9NEOP</name>
<sequence>MSPYVKKKLLCLEIYDLSSVTCEFLQSPKPSRKWIYSTAVALVNTFNIKNSYSAVYADESNSDAFDVETKYIESCTNGTNSHAFDIVVYSDACDVEVYSNVCDIEVYSNIEVCIDACYDEVNSDTCNIDVYSDAYNVDFNAFDINLNTFDINLNAFDINFEIETFRFIISYQVSESNPLETNSVLEKGGGGEGRSPKTCSGVFFVTLEKNCLSHKVIFWKREGEGDAPTVAITLVACQPPIALNVYITAYKQAHVKRSSHSLTDLRGGRTIKTLHLRRCSLLYYYLFCDVGTEYRELQTHPTLLVAARPTENVSQHAVANETRGSFPEAGATSQRTATPTSREAPRHFLTRSQGDEGVEREVCSSAGMKGRGKREIPEKNRRQTASSGTIPTCENSQVTQPGFEPGSTWWEASSLTAQVLRYREEAGGLRVRERGHLTVGCHSRLAERLVNCVRARRRLVARADSWESRSLVCSSGAEKPAGGGGTKGYPSGSCLGRGRIAHHLPRRRGKQKMKATCVGCIVSAADAKRRGKQRGREAVVNSQRRDCDIPLLSSEPMRVIEVSMEQRKHERAGETGDPRENPPTNCVVRHDSQMRKFPHDLARDLFGFALVGGEWANRSAIAAPCKQSLLTRPVPAKQAKPTDKAKSHAIHRRKLYSELHTIIDLHHLHEQNRIKAAMYGDMRELSVCRNVWNVHLHDNSDDDHVTSTNNSKLDIGDGTVCEDDHEDSINDNDYDDSVDEVYDKKDDDSIDIPTHFTNFPATSGVKKATTSEMKKAGDAENTDYMFTKDPNELVMGTGSRSPGSKIAVGGHHNVAAPVPVSDGSFVPFKIHCLRTKTIILLTQRLITYSPAENPTNWEPSQHAATNQTQVSFPDPRTAHQGMDTPASKEQTRHLASAYLPTLCLSEVIEARIEERWNEDAGLGTGYPRGNPPASDIVRHDCHIRKIREWPGRGLYPVSPWWGASSLTAQQPWPPPGINIRYSLPTSQYVVEPLMAGECLSLVSEFDFGRIPLPSQCVILLAANLTHKQHDGNSSCADVTVAGKCQESENLEVSTAGDQRASLLVLGNARSVDLTVK</sequence>
<feature type="compositionally biased region" description="Polar residues" evidence="1">
    <location>
        <begin position="383"/>
        <end position="400"/>
    </location>
</feature>
<feature type="compositionally biased region" description="Polar residues" evidence="1">
    <location>
        <begin position="331"/>
        <end position="341"/>
    </location>
</feature>
<feature type="region of interest" description="Disordered" evidence="1">
    <location>
        <begin position="858"/>
        <end position="885"/>
    </location>
</feature>
<reference evidence="2 3" key="1">
    <citation type="submission" date="2023-02" db="EMBL/GenBank/DDBJ databases">
        <title>LHISI_Scaffold_Assembly.</title>
        <authorList>
            <person name="Stuart O.P."/>
            <person name="Cleave R."/>
            <person name="Magrath M.J.L."/>
            <person name="Mikheyev A.S."/>
        </authorList>
    </citation>
    <scope>NUCLEOTIDE SEQUENCE [LARGE SCALE GENOMIC DNA]</scope>
    <source>
        <strain evidence="2">Daus_M_001</strain>
        <tissue evidence="2">Leg muscle</tissue>
    </source>
</reference>
<feature type="compositionally biased region" description="Basic and acidic residues" evidence="1">
    <location>
        <begin position="353"/>
        <end position="362"/>
    </location>
</feature>
<dbReference type="Proteomes" id="UP001159363">
    <property type="component" value="Chromosome 12"/>
</dbReference>
<gene>
    <name evidence="2" type="ORF">PR048_029102</name>
</gene>
<feature type="compositionally biased region" description="Polar residues" evidence="1">
    <location>
        <begin position="858"/>
        <end position="871"/>
    </location>
</feature>
<dbReference type="EMBL" id="JARBHB010000013">
    <property type="protein sequence ID" value="KAJ8870091.1"/>
    <property type="molecule type" value="Genomic_DNA"/>
</dbReference>
<evidence type="ECO:0000313" key="2">
    <source>
        <dbReference type="EMBL" id="KAJ8870091.1"/>
    </source>
</evidence>
<evidence type="ECO:0000313" key="3">
    <source>
        <dbReference type="Proteomes" id="UP001159363"/>
    </source>
</evidence>
<comment type="caution">
    <text evidence="2">The sequence shown here is derived from an EMBL/GenBank/DDBJ whole genome shotgun (WGS) entry which is preliminary data.</text>
</comment>
<accession>A0ABQ9GFW4</accession>
<evidence type="ECO:0000256" key="1">
    <source>
        <dbReference type="SAM" id="MobiDB-lite"/>
    </source>
</evidence>
<organism evidence="2 3">
    <name type="scientific">Dryococelus australis</name>
    <dbReference type="NCBI Taxonomy" id="614101"/>
    <lineage>
        <taxon>Eukaryota</taxon>
        <taxon>Metazoa</taxon>
        <taxon>Ecdysozoa</taxon>
        <taxon>Arthropoda</taxon>
        <taxon>Hexapoda</taxon>
        <taxon>Insecta</taxon>
        <taxon>Pterygota</taxon>
        <taxon>Neoptera</taxon>
        <taxon>Polyneoptera</taxon>
        <taxon>Phasmatodea</taxon>
        <taxon>Verophasmatodea</taxon>
        <taxon>Anareolatae</taxon>
        <taxon>Phasmatidae</taxon>
        <taxon>Eurycanthinae</taxon>
        <taxon>Dryococelus</taxon>
    </lineage>
</organism>
<keyword evidence="3" id="KW-1185">Reference proteome</keyword>
<proteinExistence type="predicted"/>
<feature type="region of interest" description="Disordered" evidence="1">
    <location>
        <begin position="315"/>
        <end position="401"/>
    </location>
</feature>
<protein>
    <submittedName>
        <fullName evidence="2">Uncharacterized protein</fullName>
    </submittedName>
</protein>